<evidence type="ECO:0000256" key="1">
    <source>
        <dbReference type="SAM" id="MobiDB-lite"/>
    </source>
</evidence>
<evidence type="ECO:0000313" key="3">
    <source>
        <dbReference type="Proteomes" id="UP000494205"/>
    </source>
</evidence>
<feature type="compositionally biased region" description="Basic and acidic residues" evidence="1">
    <location>
        <begin position="148"/>
        <end position="166"/>
    </location>
</feature>
<reference evidence="2 3" key="1">
    <citation type="submission" date="2020-04" db="EMBL/GenBank/DDBJ databases">
        <authorList>
            <person name="De Canck E."/>
        </authorList>
    </citation>
    <scope>NUCLEOTIDE SEQUENCE [LARGE SCALE GENOMIC DNA]</scope>
    <source>
        <strain evidence="2 3">LMG 27174</strain>
    </source>
</reference>
<organism evidence="2 3">
    <name type="scientific">Paraburkholderia rhynchosiae</name>
    <dbReference type="NCBI Taxonomy" id="487049"/>
    <lineage>
        <taxon>Bacteria</taxon>
        <taxon>Pseudomonadati</taxon>
        <taxon>Pseudomonadota</taxon>
        <taxon>Betaproteobacteria</taxon>
        <taxon>Burkholderiales</taxon>
        <taxon>Burkholderiaceae</taxon>
        <taxon>Paraburkholderia</taxon>
    </lineage>
</organism>
<protein>
    <submittedName>
        <fullName evidence="2">Uncharacterized protein</fullName>
    </submittedName>
</protein>
<proteinExistence type="predicted"/>
<name>A0A6J5BFF0_9BURK</name>
<accession>A0A6J5BFF0</accession>
<evidence type="ECO:0000313" key="2">
    <source>
        <dbReference type="EMBL" id="CAB3701795.1"/>
    </source>
</evidence>
<dbReference type="EMBL" id="CADIJZ010000013">
    <property type="protein sequence ID" value="CAB3701795.1"/>
    <property type="molecule type" value="Genomic_DNA"/>
</dbReference>
<dbReference type="Proteomes" id="UP000494205">
    <property type="component" value="Unassembled WGS sequence"/>
</dbReference>
<sequence>MYREIPLLHKAALDEDIYDARAIMQRRPSAQSPGGQGNRIKTSAFARGRMQCIVRNSSTSCATVGGCIDRAAVRAVHGRVPSLCPAGVDQAQRAAICGSPHDVECTAATYRGLLRAGVRTRWALNQRGRASVRQKERRAAAAAAQRGARCDGQHGEDAADEGREAPVHLKPRSRLVFRSRDCATRQLRCVTAA</sequence>
<dbReference type="AlphaFoldDB" id="A0A6J5BFF0"/>
<gene>
    <name evidence="2" type="ORF">LMG27174_03711</name>
</gene>
<feature type="region of interest" description="Disordered" evidence="1">
    <location>
        <begin position="143"/>
        <end position="166"/>
    </location>
</feature>